<dbReference type="GO" id="GO:0005886">
    <property type="term" value="C:plasma membrane"/>
    <property type="evidence" value="ECO:0007669"/>
    <property type="project" value="UniProtKB-SubCell"/>
</dbReference>
<organism evidence="9 10">
    <name type="scientific">Nocardia terpenica</name>
    <dbReference type="NCBI Taxonomy" id="455432"/>
    <lineage>
        <taxon>Bacteria</taxon>
        <taxon>Bacillati</taxon>
        <taxon>Actinomycetota</taxon>
        <taxon>Actinomycetes</taxon>
        <taxon>Mycobacteriales</taxon>
        <taxon>Nocardiaceae</taxon>
        <taxon>Nocardia</taxon>
    </lineage>
</organism>
<feature type="transmembrane region" description="Helical" evidence="7">
    <location>
        <begin position="173"/>
        <end position="192"/>
    </location>
</feature>
<dbReference type="AlphaFoldDB" id="A0A164MUM2"/>
<evidence type="ECO:0000256" key="3">
    <source>
        <dbReference type="ARBA" id="ARBA00022475"/>
    </source>
</evidence>
<evidence type="ECO:0000256" key="2">
    <source>
        <dbReference type="ARBA" id="ARBA00010792"/>
    </source>
</evidence>
<proteinExistence type="inferred from homology"/>
<dbReference type="PANTHER" id="PTHR30353">
    <property type="entry name" value="INNER MEMBRANE PROTEIN DEDA-RELATED"/>
    <property type="match status" value="1"/>
</dbReference>
<keyword evidence="6 7" id="KW-0472">Membrane</keyword>
<sequence length="214" mass="23117">MDSLLHRILGIAPVWVYLVVTLLVFAEDAIFIGFVIPGETAAVIGGVAASQGHVQLWAMIVLVVAAAIVGDSVGFEVGKHFGTRLLRASVLDSHRGRLERAQDFLARRGGWAVFLGRFTAFFRAVMPALAGTSKMPYRRFLTFNAVGGVVWGITFVVLGFVAGQSYEAVAKTVGRSMAIAVAVIVVVALIVWRLRERRRDKAVEAEYEAAADAD</sequence>
<keyword evidence="10" id="KW-1185">Reference proteome</keyword>
<dbReference type="EMBL" id="LWGR01000007">
    <property type="protein sequence ID" value="KZM73679.1"/>
    <property type="molecule type" value="Genomic_DNA"/>
</dbReference>
<evidence type="ECO:0000259" key="8">
    <source>
        <dbReference type="Pfam" id="PF09335"/>
    </source>
</evidence>
<accession>A0A164MUM2</accession>
<feature type="domain" description="VTT" evidence="8">
    <location>
        <begin position="36"/>
        <end position="159"/>
    </location>
</feature>
<dbReference type="PANTHER" id="PTHR30353:SF15">
    <property type="entry name" value="INNER MEMBRANE PROTEIN YABI"/>
    <property type="match status" value="1"/>
</dbReference>
<evidence type="ECO:0000256" key="5">
    <source>
        <dbReference type="ARBA" id="ARBA00022989"/>
    </source>
</evidence>
<protein>
    <recommendedName>
        <fullName evidence="8">VTT domain-containing protein</fullName>
    </recommendedName>
</protein>
<dbReference type="InterPro" id="IPR032818">
    <property type="entry name" value="DedA-like"/>
</dbReference>
<dbReference type="InterPro" id="IPR032816">
    <property type="entry name" value="VTT_dom"/>
</dbReference>
<evidence type="ECO:0000256" key="6">
    <source>
        <dbReference type="ARBA" id="ARBA00023136"/>
    </source>
</evidence>
<keyword evidence="5 7" id="KW-1133">Transmembrane helix</keyword>
<dbReference type="Proteomes" id="UP000076512">
    <property type="component" value="Unassembled WGS sequence"/>
</dbReference>
<evidence type="ECO:0000256" key="1">
    <source>
        <dbReference type="ARBA" id="ARBA00004651"/>
    </source>
</evidence>
<feature type="transmembrane region" description="Helical" evidence="7">
    <location>
        <begin position="140"/>
        <end position="161"/>
    </location>
</feature>
<evidence type="ECO:0000256" key="7">
    <source>
        <dbReference type="RuleBase" id="RU367016"/>
    </source>
</evidence>
<name>A0A164MUM2_9NOCA</name>
<comment type="subcellular location">
    <subcellularLocation>
        <location evidence="1 7">Cell membrane</location>
        <topology evidence="1 7">Multi-pass membrane protein</topology>
    </subcellularLocation>
</comment>
<dbReference type="Pfam" id="PF09335">
    <property type="entry name" value="VTT_dom"/>
    <property type="match status" value="1"/>
</dbReference>
<evidence type="ECO:0000256" key="4">
    <source>
        <dbReference type="ARBA" id="ARBA00022692"/>
    </source>
</evidence>
<feature type="transmembrane region" description="Helical" evidence="7">
    <location>
        <begin position="12"/>
        <end position="36"/>
    </location>
</feature>
<dbReference type="RefSeq" id="WP_067591503.1">
    <property type="nucleotide sequence ID" value="NZ_JABMCZ010000001.1"/>
</dbReference>
<keyword evidence="3 7" id="KW-1003">Cell membrane</keyword>
<comment type="similarity">
    <text evidence="2 7">Belongs to the DedA family.</text>
</comment>
<keyword evidence="4 7" id="KW-0812">Transmembrane</keyword>
<evidence type="ECO:0000313" key="9">
    <source>
        <dbReference type="EMBL" id="KZM73679.1"/>
    </source>
</evidence>
<gene>
    <name evidence="9" type="ORF">AWN90_34420</name>
</gene>
<evidence type="ECO:0000313" key="10">
    <source>
        <dbReference type="Proteomes" id="UP000076512"/>
    </source>
</evidence>
<dbReference type="OrthoDB" id="9813426at2"/>
<reference evidence="9 10" key="1">
    <citation type="submission" date="2016-04" db="EMBL/GenBank/DDBJ databases">
        <authorList>
            <person name="Evans L.H."/>
            <person name="Alamgir A."/>
            <person name="Owens N."/>
            <person name="Weber N.D."/>
            <person name="Virtaneva K."/>
            <person name="Barbian K."/>
            <person name="Babar A."/>
            <person name="Rosenke K."/>
        </authorList>
    </citation>
    <scope>NUCLEOTIDE SEQUENCE [LARGE SCALE GENOMIC DNA]</scope>
    <source>
        <strain evidence="9 10">IFM 0406</strain>
    </source>
</reference>
<feature type="transmembrane region" description="Helical" evidence="7">
    <location>
        <begin position="56"/>
        <end position="77"/>
    </location>
</feature>
<comment type="caution">
    <text evidence="9">The sequence shown here is derived from an EMBL/GenBank/DDBJ whole genome shotgun (WGS) entry which is preliminary data.</text>
</comment>